<protein>
    <submittedName>
        <fullName evidence="1">Uncharacterized protein</fullName>
    </submittedName>
</protein>
<feature type="non-terminal residue" evidence="1">
    <location>
        <position position="1"/>
    </location>
</feature>
<proteinExistence type="predicted"/>
<organism evidence="1">
    <name type="scientific">Arion vulgaris</name>
    <dbReference type="NCBI Taxonomy" id="1028688"/>
    <lineage>
        <taxon>Eukaryota</taxon>
        <taxon>Metazoa</taxon>
        <taxon>Spiralia</taxon>
        <taxon>Lophotrochozoa</taxon>
        <taxon>Mollusca</taxon>
        <taxon>Gastropoda</taxon>
        <taxon>Heterobranchia</taxon>
        <taxon>Euthyneura</taxon>
        <taxon>Panpulmonata</taxon>
        <taxon>Eupulmonata</taxon>
        <taxon>Stylommatophora</taxon>
        <taxon>Helicina</taxon>
        <taxon>Arionoidea</taxon>
        <taxon>Arionidae</taxon>
        <taxon>Arion</taxon>
    </lineage>
</organism>
<evidence type="ECO:0000313" key="1">
    <source>
        <dbReference type="EMBL" id="CEK51194.1"/>
    </source>
</evidence>
<accession>A0A0B6Y4W1</accession>
<dbReference type="AlphaFoldDB" id="A0A0B6Y4W1"/>
<sequence>NTKLNEKLDGVPKNNSRIYGEIWFISLSGDRERESDITDWTSLHMRWITLPPYTSIWYCEVSQHSIPHVTL</sequence>
<dbReference type="EMBL" id="HACG01004329">
    <property type="protein sequence ID" value="CEK51194.1"/>
    <property type="molecule type" value="Transcribed_RNA"/>
</dbReference>
<name>A0A0B6Y4W1_9EUPU</name>
<gene>
    <name evidence="1" type="primary">ORF12772</name>
</gene>
<reference evidence="1" key="1">
    <citation type="submission" date="2014-12" db="EMBL/GenBank/DDBJ databases">
        <title>Insight into the proteome of Arion vulgaris.</title>
        <authorList>
            <person name="Aradska J."/>
            <person name="Bulat T."/>
            <person name="Smidak R."/>
            <person name="Sarate P."/>
            <person name="Gangsoo J."/>
            <person name="Sialana F."/>
            <person name="Bilban M."/>
            <person name="Lubec G."/>
        </authorList>
    </citation>
    <scope>NUCLEOTIDE SEQUENCE</scope>
    <source>
        <tissue evidence="1">Skin</tissue>
    </source>
</reference>